<name>A0AC61MQZ0_9FIRM</name>
<proteinExistence type="predicted"/>
<reference evidence="1 2" key="1">
    <citation type="journal article" date="2022" name="Int. J. Syst. Evol. Microbiol.">
        <title>Miniphocaeibacter halophilus sp. nov., an ammonium-tolerant acetate-producing bacterium isolated from a biogas system.</title>
        <authorList>
            <person name="Schnurer A."/>
            <person name="Singh A."/>
            <person name="Bi S."/>
            <person name="Qiao W."/>
            <person name="Westerholm M."/>
        </authorList>
    </citation>
    <scope>NUCLEOTIDE SEQUENCE [LARGE SCALE GENOMIC DNA]</scope>
    <source>
        <strain evidence="1 2">AMB_01</strain>
    </source>
</reference>
<protein>
    <submittedName>
        <fullName evidence="1">Branched-chain amino acid ABC transporter substrate-binding protein</fullName>
    </submittedName>
</protein>
<sequence length="120" mass="14017">MAVNEYFQVDGLGINNRNESDLILLINDTLNWVTDDEKQHLEHLQNKINAYVEYIRSKQYKHVYPDDEFNEFTIDIHMNSYPTELAIKFFDMVNGDLEKENIKVIVAIDESSQEEPTSCG</sequence>
<dbReference type="Proteomes" id="UP000595814">
    <property type="component" value="Chromosome"/>
</dbReference>
<accession>A0AC61MQZ0</accession>
<organism evidence="1 2">
    <name type="scientific">Miniphocaeibacter halophilus</name>
    <dbReference type="NCBI Taxonomy" id="2931922"/>
    <lineage>
        <taxon>Bacteria</taxon>
        <taxon>Bacillati</taxon>
        <taxon>Bacillota</taxon>
        <taxon>Tissierellia</taxon>
        <taxon>Tissierellales</taxon>
        <taxon>Peptoniphilaceae</taxon>
        <taxon>Miniphocaeibacter</taxon>
    </lineage>
</organism>
<evidence type="ECO:0000313" key="2">
    <source>
        <dbReference type="Proteomes" id="UP000595814"/>
    </source>
</evidence>
<gene>
    <name evidence="1" type="ORF">JFY71_06560</name>
</gene>
<keyword evidence="2" id="KW-1185">Reference proteome</keyword>
<dbReference type="EMBL" id="CP066744">
    <property type="protein sequence ID" value="QQK07005.1"/>
    <property type="molecule type" value="Genomic_DNA"/>
</dbReference>
<evidence type="ECO:0000313" key="1">
    <source>
        <dbReference type="EMBL" id="QQK07005.1"/>
    </source>
</evidence>